<dbReference type="Pfam" id="PF00383">
    <property type="entry name" value="dCMP_cyt_deam_1"/>
    <property type="match status" value="1"/>
</dbReference>
<comment type="caution">
    <text evidence="8">The sequence shown here is derived from an EMBL/GenBank/DDBJ whole genome shotgun (WGS) entry which is preliminary data.</text>
</comment>
<reference evidence="8 9" key="1">
    <citation type="submission" date="2013-05" db="EMBL/GenBank/DDBJ databases">
        <title>Genome assembly of Chondromyces apiculatus DSM 436.</title>
        <authorList>
            <person name="Sharma G."/>
            <person name="Khatri I."/>
            <person name="Kaur C."/>
            <person name="Mayilraj S."/>
            <person name="Subramanian S."/>
        </authorList>
    </citation>
    <scope>NUCLEOTIDE SEQUENCE [LARGE SCALE GENOMIC DNA]</scope>
    <source>
        <strain evidence="8 9">DSM 436</strain>
    </source>
</reference>
<sequence length="177" mass="19014">MGGGGCGRSAQPGDGSAEEGGMKRHRVSWDEYFMKIAEDVASRATCDRKHVGAVVVRDKIILATGYNGSIRGLPHCDEDGHLMEDGHCVRTLHAETNAIIQAARNGVRVEGATIYVTASPCWGCFKVIANAGLTRIVFGEFYRDERIFHFATQLGIELVPLTPAALTTSASPPEPEA</sequence>
<feature type="domain" description="CMP/dCMP-type deaminase" evidence="7">
    <location>
        <begin position="28"/>
        <end position="169"/>
    </location>
</feature>
<dbReference type="InterPro" id="IPR035105">
    <property type="entry name" value="Deoxycytidylate_deaminase_dom"/>
</dbReference>
<evidence type="ECO:0000256" key="5">
    <source>
        <dbReference type="ARBA" id="ARBA00022833"/>
    </source>
</evidence>
<dbReference type="InterPro" id="IPR015517">
    <property type="entry name" value="dCMP_deaminase-rel"/>
</dbReference>
<dbReference type="PROSITE" id="PS00903">
    <property type="entry name" value="CYT_DCMP_DEAMINASES_1"/>
    <property type="match status" value="1"/>
</dbReference>
<evidence type="ECO:0000256" key="4">
    <source>
        <dbReference type="ARBA" id="ARBA00022801"/>
    </source>
</evidence>
<dbReference type="PANTHER" id="PTHR11086:SF18">
    <property type="entry name" value="DEOXYCYTIDYLATE DEAMINASE"/>
    <property type="match status" value="1"/>
</dbReference>
<evidence type="ECO:0000256" key="1">
    <source>
        <dbReference type="ARBA" id="ARBA00001947"/>
    </source>
</evidence>
<comment type="cofactor">
    <cofactor evidence="1">
        <name>Zn(2+)</name>
        <dbReference type="ChEBI" id="CHEBI:29105"/>
    </cofactor>
</comment>
<organism evidence="8 9">
    <name type="scientific">Chondromyces apiculatus DSM 436</name>
    <dbReference type="NCBI Taxonomy" id="1192034"/>
    <lineage>
        <taxon>Bacteria</taxon>
        <taxon>Pseudomonadati</taxon>
        <taxon>Myxococcota</taxon>
        <taxon>Polyangia</taxon>
        <taxon>Polyangiales</taxon>
        <taxon>Polyangiaceae</taxon>
        <taxon>Chondromyces</taxon>
    </lineage>
</organism>
<dbReference type="Proteomes" id="UP000019678">
    <property type="component" value="Unassembled WGS sequence"/>
</dbReference>
<dbReference type="SUPFAM" id="SSF53927">
    <property type="entry name" value="Cytidine deaminase-like"/>
    <property type="match status" value="1"/>
</dbReference>
<dbReference type="InterPro" id="IPR002125">
    <property type="entry name" value="CMP_dCMP_dom"/>
</dbReference>
<dbReference type="PANTHER" id="PTHR11086">
    <property type="entry name" value="DEOXYCYTIDYLATE DEAMINASE-RELATED"/>
    <property type="match status" value="1"/>
</dbReference>
<dbReference type="EMBL" id="ASRX01000103">
    <property type="protein sequence ID" value="EYF00627.1"/>
    <property type="molecule type" value="Genomic_DNA"/>
</dbReference>
<dbReference type="AlphaFoldDB" id="A0A017SV54"/>
<evidence type="ECO:0000313" key="8">
    <source>
        <dbReference type="EMBL" id="EYF00627.1"/>
    </source>
</evidence>
<evidence type="ECO:0000259" key="7">
    <source>
        <dbReference type="PROSITE" id="PS51747"/>
    </source>
</evidence>
<dbReference type="GO" id="GO:0008270">
    <property type="term" value="F:zinc ion binding"/>
    <property type="evidence" value="ECO:0007669"/>
    <property type="project" value="InterPro"/>
</dbReference>
<keyword evidence="3" id="KW-0479">Metal-binding</keyword>
<dbReference type="PROSITE" id="PS51747">
    <property type="entry name" value="CYT_DCMP_DEAMINASES_2"/>
    <property type="match status" value="1"/>
</dbReference>
<evidence type="ECO:0000313" key="9">
    <source>
        <dbReference type="Proteomes" id="UP000019678"/>
    </source>
</evidence>
<proteinExistence type="inferred from homology"/>
<gene>
    <name evidence="8" type="ORF">CAP_0380</name>
</gene>
<dbReference type="CDD" id="cd01286">
    <property type="entry name" value="deoxycytidylate_deaminase"/>
    <property type="match status" value="1"/>
</dbReference>
<dbReference type="GO" id="GO:0005737">
    <property type="term" value="C:cytoplasm"/>
    <property type="evidence" value="ECO:0007669"/>
    <property type="project" value="TreeGrafter"/>
</dbReference>
<evidence type="ECO:0000256" key="3">
    <source>
        <dbReference type="ARBA" id="ARBA00022723"/>
    </source>
</evidence>
<keyword evidence="9" id="KW-1185">Reference proteome</keyword>
<dbReference type="InterPro" id="IPR016192">
    <property type="entry name" value="APOBEC/CMP_deaminase_Zn-bd"/>
</dbReference>
<evidence type="ECO:0000256" key="2">
    <source>
        <dbReference type="ARBA" id="ARBA00006576"/>
    </source>
</evidence>
<keyword evidence="4" id="KW-0378">Hydrolase</keyword>
<dbReference type="GO" id="GO:0004132">
    <property type="term" value="F:dCMP deaminase activity"/>
    <property type="evidence" value="ECO:0007669"/>
    <property type="project" value="TreeGrafter"/>
</dbReference>
<name>A0A017SV54_9BACT</name>
<feature type="region of interest" description="Disordered" evidence="6">
    <location>
        <begin position="1"/>
        <end position="22"/>
    </location>
</feature>
<dbReference type="STRING" id="1192034.CAP_0380"/>
<dbReference type="eggNOG" id="COG2131">
    <property type="taxonomic scope" value="Bacteria"/>
</dbReference>
<accession>A0A017SV54</accession>
<protein>
    <submittedName>
        <fullName evidence="8">dCMP deaminase</fullName>
    </submittedName>
</protein>
<evidence type="ECO:0000256" key="6">
    <source>
        <dbReference type="SAM" id="MobiDB-lite"/>
    </source>
</evidence>
<comment type="similarity">
    <text evidence="2">Belongs to the cytidine and deoxycytidylate deaminase family.</text>
</comment>
<keyword evidence="5" id="KW-0862">Zinc</keyword>
<dbReference type="InterPro" id="IPR016193">
    <property type="entry name" value="Cytidine_deaminase-like"/>
</dbReference>
<dbReference type="Gene3D" id="3.40.140.10">
    <property type="entry name" value="Cytidine Deaminase, domain 2"/>
    <property type="match status" value="1"/>
</dbReference>